<gene>
    <name evidence="3" type="ORF">ILEXP_LOCUS20915</name>
</gene>
<proteinExistence type="predicted"/>
<accession>A0ABC8S639</accession>
<dbReference type="Gene3D" id="3.80.10.10">
    <property type="entry name" value="Ribonuclease Inhibitor"/>
    <property type="match status" value="3"/>
</dbReference>
<dbReference type="InterPro" id="IPR032675">
    <property type="entry name" value="LRR_dom_sf"/>
</dbReference>
<reference evidence="3 4" key="1">
    <citation type="submission" date="2024-02" db="EMBL/GenBank/DDBJ databases">
        <authorList>
            <person name="Vignale AGUSTIN F."/>
            <person name="Sosa J E."/>
            <person name="Modenutti C."/>
        </authorList>
    </citation>
    <scope>NUCLEOTIDE SEQUENCE [LARGE SCALE GENOMIC DNA]</scope>
</reference>
<comment type="caution">
    <text evidence="3">The sequence shown here is derived from an EMBL/GenBank/DDBJ whole genome shotgun (WGS) entry which is preliminary data.</text>
</comment>
<keyword evidence="1" id="KW-0611">Plant defense</keyword>
<feature type="domain" description="Disease resistance protein At4g27190-like leucine-rich repeats" evidence="2">
    <location>
        <begin position="35"/>
        <end position="108"/>
    </location>
</feature>
<keyword evidence="4" id="KW-1185">Reference proteome</keyword>
<dbReference type="Proteomes" id="UP001642360">
    <property type="component" value="Unassembled WGS sequence"/>
</dbReference>
<sequence length="477" mass="54410">MKTFSLGPLSTPKLENVSIRFIPGVWKDDLNTTIKHICETEFVSASLKKLEISGMSNVSEIWCSQVPTGSFSKLEELIIAHCGKLRKLFSPSMARRLVHLRKLTIRSCPMLEEVVVKEEEAEEGSRMNEIMFPQLEELIIDNCGKLRNLFSPSMARGLVHLRKLRISKCPMLEEVVVKEEEAEEGSRMNEIMFPQLEELIIDNCGKLRNLFSPSMARGLVHLRKLRISKCPMLEEVVVKEEEAEEGSRMNEIMFPQLEELIIDNCGKLRNLFSPSMARGLVHLRKLRISKCPMLEEVVVKEEEAEEGSRMNEIMFPQLEELIINNCGKLRNLFSPSMARGLVHLRKLIIADCPMLEEVVVKEEEAEGGSRMNEIMFPQLKTLILGALLKLRSFFPVKHALELPSLHEVTLYICPEMKNFSLGPLSTPKLENVYPLDNPAVCKDDLNNTIRHLHETEGPRWRAQLESTSKEAEATDHI</sequence>
<dbReference type="AlphaFoldDB" id="A0ABC8S639"/>
<dbReference type="EMBL" id="CAUOFW020002281">
    <property type="protein sequence ID" value="CAK9152684.1"/>
    <property type="molecule type" value="Genomic_DNA"/>
</dbReference>
<evidence type="ECO:0000256" key="1">
    <source>
        <dbReference type="ARBA" id="ARBA00022821"/>
    </source>
</evidence>
<evidence type="ECO:0000313" key="3">
    <source>
        <dbReference type="EMBL" id="CAK9152684.1"/>
    </source>
</evidence>
<name>A0ABC8S639_9AQUA</name>
<dbReference type="Pfam" id="PF23247">
    <property type="entry name" value="LRR_RPS2"/>
    <property type="match status" value="5"/>
</dbReference>
<dbReference type="InterPro" id="IPR057135">
    <property type="entry name" value="At4g27190-like_LRR"/>
</dbReference>
<dbReference type="PANTHER" id="PTHR33463:SF198">
    <property type="entry name" value="RPP4C3"/>
    <property type="match status" value="1"/>
</dbReference>
<organism evidence="3 4">
    <name type="scientific">Ilex paraguariensis</name>
    <name type="common">yerba mate</name>
    <dbReference type="NCBI Taxonomy" id="185542"/>
    <lineage>
        <taxon>Eukaryota</taxon>
        <taxon>Viridiplantae</taxon>
        <taxon>Streptophyta</taxon>
        <taxon>Embryophyta</taxon>
        <taxon>Tracheophyta</taxon>
        <taxon>Spermatophyta</taxon>
        <taxon>Magnoliopsida</taxon>
        <taxon>eudicotyledons</taxon>
        <taxon>Gunneridae</taxon>
        <taxon>Pentapetalae</taxon>
        <taxon>asterids</taxon>
        <taxon>campanulids</taxon>
        <taxon>Aquifoliales</taxon>
        <taxon>Aquifoliaceae</taxon>
        <taxon>Ilex</taxon>
    </lineage>
</organism>
<feature type="domain" description="Disease resistance protein At4g27190-like leucine-rich repeats" evidence="2">
    <location>
        <begin position="130"/>
        <end position="169"/>
    </location>
</feature>
<evidence type="ECO:0000313" key="4">
    <source>
        <dbReference type="Proteomes" id="UP001642360"/>
    </source>
</evidence>
<evidence type="ECO:0000259" key="2">
    <source>
        <dbReference type="Pfam" id="PF23247"/>
    </source>
</evidence>
<protein>
    <recommendedName>
        <fullName evidence="2">Disease resistance protein At4g27190-like leucine-rich repeats domain-containing protein</fullName>
    </recommendedName>
</protein>
<dbReference type="PANTHER" id="PTHR33463">
    <property type="entry name" value="NB-ARC DOMAIN-CONTAINING PROTEIN-RELATED"/>
    <property type="match status" value="1"/>
</dbReference>
<feature type="domain" description="Disease resistance protein At4g27190-like leucine-rich repeats" evidence="2">
    <location>
        <begin position="191"/>
        <end position="230"/>
    </location>
</feature>
<dbReference type="SUPFAM" id="SSF52058">
    <property type="entry name" value="L domain-like"/>
    <property type="match status" value="1"/>
</dbReference>
<feature type="domain" description="Disease resistance protein At4g27190-like leucine-rich repeats" evidence="2">
    <location>
        <begin position="309"/>
        <end position="418"/>
    </location>
</feature>
<feature type="domain" description="Disease resistance protein At4g27190-like leucine-rich repeats" evidence="2">
    <location>
        <begin position="252"/>
        <end position="291"/>
    </location>
</feature>
<dbReference type="InterPro" id="IPR050905">
    <property type="entry name" value="Plant_NBS-LRR"/>
</dbReference>